<dbReference type="AlphaFoldDB" id="A0A2M4B3S7"/>
<dbReference type="EMBL" id="GGFK01014373">
    <property type="protein sequence ID" value="MBW47694.1"/>
    <property type="molecule type" value="Transcribed_RNA"/>
</dbReference>
<proteinExistence type="predicted"/>
<evidence type="ECO:0000313" key="1">
    <source>
        <dbReference type="EMBL" id="MBW47694.1"/>
    </source>
</evidence>
<name>A0A2M4B3S7_9DIPT</name>
<reference evidence="1" key="1">
    <citation type="submission" date="2018-01" db="EMBL/GenBank/DDBJ databases">
        <title>An insight into the sialome of Amazonian anophelines.</title>
        <authorList>
            <person name="Ribeiro J.M."/>
            <person name="Scarpassa V."/>
            <person name="Calvo E."/>
        </authorList>
    </citation>
    <scope>NUCLEOTIDE SEQUENCE</scope>
    <source>
        <tissue evidence="1">Salivary glands</tissue>
    </source>
</reference>
<accession>A0A2M4B3S7</accession>
<organism evidence="1">
    <name type="scientific">Anopheles triannulatus</name>
    <dbReference type="NCBI Taxonomy" id="58253"/>
    <lineage>
        <taxon>Eukaryota</taxon>
        <taxon>Metazoa</taxon>
        <taxon>Ecdysozoa</taxon>
        <taxon>Arthropoda</taxon>
        <taxon>Hexapoda</taxon>
        <taxon>Insecta</taxon>
        <taxon>Pterygota</taxon>
        <taxon>Neoptera</taxon>
        <taxon>Endopterygota</taxon>
        <taxon>Diptera</taxon>
        <taxon>Nematocera</taxon>
        <taxon>Culicoidea</taxon>
        <taxon>Culicidae</taxon>
        <taxon>Anophelinae</taxon>
        <taxon>Anopheles</taxon>
    </lineage>
</organism>
<sequence>MIVVVYQCFVVLFRWIRRLSSFRVDVLGHLHFRFGSGSRHTSSLSLRLIQPRRAPHTTTKACACTFHHLGPYASL</sequence>
<protein>
    <submittedName>
        <fullName evidence="1">Putative secreted protein</fullName>
    </submittedName>
</protein>